<dbReference type="Proteomes" id="UP001434883">
    <property type="component" value="Unassembled WGS sequence"/>
</dbReference>
<name>A0ABV0S4V4_9TELE</name>
<evidence type="ECO:0000313" key="1">
    <source>
        <dbReference type="EMBL" id="MEQ2215597.1"/>
    </source>
</evidence>
<keyword evidence="2" id="KW-1185">Reference proteome</keyword>
<sequence>DGLSSSFKHLNGAVFIHFCVLLGRDESASATFYFHEKTEPDLTQESLPKTSSAAVQDDLVKEWIYYRTLKRGEREFPLRNKQVRDGFLRKVLV</sequence>
<feature type="non-terminal residue" evidence="1">
    <location>
        <position position="1"/>
    </location>
</feature>
<gene>
    <name evidence="1" type="ORF">XENOCAPTIV_003102</name>
</gene>
<dbReference type="EMBL" id="JAHRIN010068538">
    <property type="protein sequence ID" value="MEQ2215597.1"/>
    <property type="molecule type" value="Genomic_DNA"/>
</dbReference>
<evidence type="ECO:0000313" key="2">
    <source>
        <dbReference type="Proteomes" id="UP001434883"/>
    </source>
</evidence>
<proteinExistence type="predicted"/>
<protein>
    <submittedName>
        <fullName evidence="1">Uncharacterized protein</fullName>
    </submittedName>
</protein>
<reference evidence="1 2" key="1">
    <citation type="submission" date="2021-06" db="EMBL/GenBank/DDBJ databases">
        <authorList>
            <person name="Palmer J.M."/>
        </authorList>
    </citation>
    <scope>NUCLEOTIDE SEQUENCE [LARGE SCALE GENOMIC DNA]</scope>
    <source>
        <strain evidence="1 2">XC_2019</strain>
        <tissue evidence="1">Muscle</tissue>
    </source>
</reference>
<dbReference type="Pfam" id="PF03403">
    <property type="entry name" value="PAF-AH_p_II"/>
    <property type="match status" value="1"/>
</dbReference>
<accession>A0ABV0S4V4</accession>
<organism evidence="1 2">
    <name type="scientific">Xenoophorus captivus</name>
    <dbReference type="NCBI Taxonomy" id="1517983"/>
    <lineage>
        <taxon>Eukaryota</taxon>
        <taxon>Metazoa</taxon>
        <taxon>Chordata</taxon>
        <taxon>Craniata</taxon>
        <taxon>Vertebrata</taxon>
        <taxon>Euteleostomi</taxon>
        <taxon>Actinopterygii</taxon>
        <taxon>Neopterygii</taxon>
        <taxon>Teleostei</taxon>
        <taxon>Neoteleostei</taxon>
        <taxon>Acanthomorphata</taxon>
        <taxon>Ovalentaria</taxon>
        <taxon>Atherinomorphae</taxon>
        <taxon>Cyprinodontiformes</taxon>
        <taxon>Goodeidae</taxon>
        <taxon>Xenoophorus</taxon>
    </lineage>
</organism>
<comment type="caution">
    <text evidence="1">The sequence shown here is derived from an EMBL/GenBank/DDBJ whole genome shotgun (WGS) entry which is preliminary data.</text>
</comment>